<feature type="region of interest" description="Disordered" evidence="1">
    <location>
        <begin position="17"/>
        <end position="103"/>
    </location>
</feature>
<accession>A0AAV7PCB7</accession>
<name>A0AAV7PCB7_PLEWA</name>
<feature type="compositionally biased region" description="Low complexity" evidence="1">
    <location>
        <begin position="55"/>
        <end position="65"/>
    </location>
</feature>
<dbReference type="AlphaFoldDB" id="A0AAV7PCB7"/>
<reference evidence="2" key="1">
    <citation type="journal article" date="2022" name="bioRxiv">
        <title>Sequencing and chromosome-scale assembly of the giantPleurodeles waltlgenome.</title>
        <authorList>
            <person name="Brown T."/>
            <person name="Elewa A."/>
            <person name="Iarovenko S."/>
            <person name="Subramanian E."/>
            <person name="Araus A.J."/>
            <person name="Petzold A."/>
            <person name="Susuki M."/>
            <person name="Suzuki K.-i.T."/>
            <person name="Hayashi T."/>
            <person name="Toyoda A."/>
            <person name="Oliveira C."/>
            <person name="Osipova E."/>
            <person name="Leigh N.D."/>
            <person name="Simon A."/>
            <person name="Yun M.H."/>
        </authorList>
    </citation>
    <scope>NUCLEOTIDE SEQUENCE</scope>
    <source>
        <strain evidence="2">20211129_DDA</strain>
        <tissue evidence="2">Liver</tissue>
    </source>
</reference>
<gene>
    <name evidence="2" type="ORF">NDU88_002664</name>
</gene>
<comment type="caution">
    <text evidence="2">The sequence shown here is derived from an EMBL/GenBank/DDBJ whole genome shotgun (WGS) entry which is preliminary data.</text>
</comment>
<sequence length="103" mass="10697">MFPTPPEATAVLGLWVPVAGGRPPCPEPRGHRRKGRGRAALMGPSLSPQAASVSGAPAGEAPVPRGGEGREEQGRRLRSSVTHLFRRAEGGEARSPARGCQAI</sequence>
<evidence type="ECO:0000256" key="1">
    <source>
        <dbReference type="SAM" id="MobiDB-lite"/>
    </source>
</evidence>
<proteinExistence type="predicted"/>
<dbReference type="Proteomes" id="UP001066276">
    <property type="component" value="Chromosome 7"/>
</dbReference>
<evidence type="ECO:0000313" key="2">
    <source>
        <dbReference type="EMBL" id="KAJ1124203.1"/>
    </source>
</evidence>
<dbReference type="EMBL" id="JANPWB010000011">
    <property type="protein sequence ID" value="KAJ1124203.1"/>
    <property type="molecule type" value="Genomic_DNA"/>
</dbReference>
<evidence type="ECO:0000313" key="3">
    <source>
        <dbReference type="Proteomes" id="UP001066276"/>
    </source>
</evidence>
<keyword evidence="3" id="KW-1185">Reference proteome</keyword>
<organism evidence="2 3">
    <name type="scientific">Pleurodeles waltl</name>
    <name type="common">Iberian ribbed newt</name>
    <dbReference type="NCBI Taxonomy" id="8319"/>
    <lineage>
        <taxon>Eukaryota</taxon>
        <taxon>Metazoa</taxon>
        <taxon>Chordata</taxon>
        <taxon>Craniata</taxon>
        <taxon>Vertebrata</taxon>
        <taxon>Euteleostomi</taxon>
        <taxon>Amphibia</taxon>
        <taxon>Batrachia</taxon>
        <taxon>Caudata</taxon>
        <taxon>Salamandroidea</taxon>
        <taxon>Salamandridae</taxon>
        <taxon>Pleurodelinae</taxon>
        <taxon>Pleurodeles</taxon>
    </lineage>
</organism>
<protein>
    <submittedName>
        <fullName evidence="2">Uncharacterized protein</fullName>
    </submittedName>
</protein>